<accession>J4CDT0</accession>
<dbReference type="InterPro" id="IPR032466">
    <property type="entry name" value="Metal_Hydrolase"/>
</dbReference>
<dbReference type="eggNOG" id="KOG2902">
    <property type="taxonomic scope" value="Eukaryota"/>
</dbReference>
<evidence type="ECO:0000256" key="4">
    <source>
        <dbReference type="ARBA" id="ARBA00022975"/>
    </source>
</evidence>
<dbReference type="GO" id="GO:0004151">
    <property type="term" value="F:dihydroorotase activity"/>
    <property type="evidence" value="ECO:0007669"/>
    <property type="project" value="InterPro"/>
</dbReference>
<dbReference type="GO" id="GO:0044205">
    <property type="term" value="P:'de novo' UMP biosynthetic process"/>
    <property type="evidence" value="ECO:0007669"/>
    <property type="project" value="UniProtKB-UniPathway"/>
</dbReference>
<dbReference type="OrthoDB" id="1670005at2759"/>
<evidence type="ECO:0000256" key="2">
    <source>
        <dbReference type="ARBA" id="ARBA00022801"/>
    </source>
</evidence>
<dbReference type="VEuPathDB" id="PiroplasmaDB:TOT_040000058"/>
<dbReference type="Proteomes" id="UP000003786">
    <property type="component" value="Chromosome 4"/>
</dbReference>
<evidence type="ECO:0000256" key="3">
    <source>
        <dbReference type="ARBA" id="ARBA00022833"/>
    </source>
</evidence>
<keyword evidence="6" id="KW-1185">Reference proteome</keyword>
<dbReference type="GO" id="GO:0046872">
    <property type="term" value="F:metal ion binding"/>
    <property type="evidence" value="ECO:0007669"/>
    <property type="project" value="UniProtKB-KW"/>
</dbReference>
<dbReference type="STRING" id="869250.J4CDT0"/>
<keyword evidence="1" id="KW-0479">Metal-binding</keyword>
<dbReference type="AlphaFoldDB" id="J4CDT0"/>
<organism evidence="5 6">
    <name type="scientific">Theileria orientalis strain Shintoku</name>
    <dbReference type="NCBI Taxonomy" id="869250"/>
    <lineage>
        <taxon>Eukaryota</taxon>
        <taxon>Sar</taxon>
        <taxon>Alveolata</taxon>
        <taxon>Apicomplexa</taxon>
        <taxon>Aconoidasida</taxon>
        <taxon>Piroplasmida</taxon>
        <taxon>Theileriidae</taxon>
        <taxon>Theileria</taxon>
    </lineage>
</organism>
<name>J4CDT0_THEOR</name>
<evidence type="ECO:0000256" key="1">
    <source>
        <dbReference type="ARBA" id="ARBA00022723"/>
    </source>
</evidence>
<dbReference type="GO" id="GO:0005737">
    <property type="term" value="C:cytoplasm"/>
    <property type="evidence" value="ECO:0007669"/>
    <property type="project" value="TreeGrafter"/>
</dbReference>
<dbReference type="InterPro" id="IPR004721">
    <property type="entry name" value="DHOdimr"/>
</dbReference>
<dbReference type="PANTHER" id="PTHR43137:SF1">
    <property type="entry name" value="DIHYDROOROTASE"/>
    <property type="match status" value="1"/>
</dbReference>
<proteinExistence type="inferred from homology"/>
<dbReference type="GeneID" id="20716162"/>
<dbReference type="Gene3D" id="3.20.20.140">
    <property type="entry name" value="Metal-dependent hydrolases"/>
    <property type="match status" value="1"/>
</dbReference>
<dbReference type="InterPro" id="IPR002195">
    <property type="entry name" value="Dihydroorotase_CS"/>
</dbReference>
<dbReference type="EMBL" id="AP011949">
    <property type="protein sequence ID" value="BAM41677.1"/>
    <property type="molecule type" value="Genomic_DNA"/>
</dbReference>
<keyword evidence="2" id="KW-0378">Hydrolase</keyword>
<dbReference type="KEGG" id="tot:TOT_040000058"/>
<dbReference type="SUPFAM" id="SSF51556">
    <property type="entry name" value="Metallo-dependent hydrolases"/>
    <property type="match status" value="1"/>
</dbReference>
<dbReference type="HAMAP" id="MF_00219">
    <property type="entry name" value="PyrC_classII"/>
    <property type="match status" value="1"/>
</dbReference>
<dbReference type="NCBIfam" id="TIGR00856">
    <property type="entry name" value="pyrC_dimer"/>
    <property type="match status" value="1"/>
</dbReference>
<dbReference type="PROSITE" id="PS00483">
    <property type="entry name" value="DIHYDROOROTASE_2"/>
    <property type="match status" value="1"/>
</dbReference>
<reference evidence="5 6" key="1">
    <citation type="journal article" date="2012" name="MBio">
        <title>Comparative genome analysis of three eukaryotic parasites with differing abilities to transform leukocytes reveals key mediators of Theileria-induced leukocyte transformation.</title>
        <authorList>
            <person name="Hayashida K."/>
            <person name="Hara Y."/>
            <person name="Abe T."/>
            <person name="Yamasaki C."/>
            <person name="Toyoda A."/>
            <person name="Kosuge T."/>
            <person name="Suzuki Y."/>
            <person name="Sato Y."/>
            <person name="Kawashima S."/>
            <person name="Katayama T."/>
            <person name="Wakaguri H."/>
            <person name="Inoue N."/>
            <person name="Homma K."/>
            <person name="Tada-Umezaki M."/>
            <person name="Yagi Y."/>
            <person name="Fujii Y."/>
            <person name="Habara T."/>
            <person name="Kanehisa M."/>
            <person name="Watanabe H."/>
            <person name="Ito K."/>
            <person name="Gojobori T."/>
            <person name="Sugawara H."/>
            <person name="Imanishi T."/>
            <person name="Weir W."/>
            <person name="Gardner M."/>
            <person name="Pain A."/>
            <person name="Shiels B."/>
            <person name="Hattori M."/>
            <person name="Nene V."/>
            <person name="Sugimoto C."/>
        </authorList>
    </citation>
    <scope>NUCLEOTIDE SEQUENCE [LARGE SCALE GENOMIC DNA]</scope>
    <source>
        <strain evidence="5 6">Shintoku</strain>
    </source>
</reference>
<keyword evidence="4" id="KW-0665">Pyrimidine biosynthesis</keyword>
<keyword evidence="3" id="KW-0862">Zinc</keyword>
<evidence type="ECO:0000313" key="6">
    <source>
        <dbReference type="Proteomes" id="UP000003786"/>
    </source>
</evidence>
<evidence type="ECO:0000313" key="5">
    <source>
        <dbReference type="EMBL" id="BAM41677.1"/>
    </source>
</evidence>
<gene>
    <name evidence="5" type="ORF">TOT_040000058</name>
</gene>
<protein>
    <submittedName>
        <fullName evidence="5">Dihydroorotase</fullName>
    </submittedName>
</protein>
<dbReference type="RefSeq" id="XP_009691978.1">
    <property type="nucleotide sequence ID" value="XM_009693683.1"/>
</dbReference>
<dbReference type="OMA" id="TLHHISM"/>
<dbReference type="UniPathway" id="UPA00070">
    <property type="reaction ID" value="UER00117"/>
</dbReference>
<dbReference type="PIRSF" id="PIRSF001237">
    <property type="entry name" value="DHOdimr"/>
    <property type="match status" value="1"/>
</dbReference>
<dbReference type="PANTHER" id="PTHR43137">
    <property type="entry name" value="DIHYDROOROTASE"/>
    <property type="match status" value="1"/>
</dbReference>
<dbReference type="GO" id="GO:0006207">
    <property type="term" value="P:'de novo' pyrimidine nucleobase biosynthetic process"/>
    <property type="evidence" value="ECO:0007669"/>
    <property type="project" value="TreeGrafter"/>
</dbReference>
<sequence>MQFMYADDLHSHLRQGEMMRKVVKYVRRGGCNRVLVMPNTVPEITQCFQAMEYRKELMNLEPKVDYLMTLYLSDKVSADDLRNNAKSSHVQGVKCYPANVTTNSNMGFNTLETYYPLFREMERLNLSLHIHGESPGCSPLVAEKEFLTSIENVCRSFPALKVVMEHVSMKQSLELVKRTHNLGATVTPHHMLLTVSDVLETTESITLENVVSHVKDPFAYCKPLAKREEDRQAILELVRAGHPRLFLGSDSAPHTMESKRSPNPPAGVYTQPFLLQYLSDTFESKGFLDKLESFCCKNGQDFLGLPPKGNNGRQTVTVEPEYFELVKQEFTVPEEVEGVRPFLAGRTLNYRIVQ</sequence>